<organism evidence="1">
    <name type="scientific">hydrothermal vent metagenome</name>
    <dbReference type="NCBI Taxonomy" id="652676"/>
    <lineage>
        <taxon>unclassified sequences</taxon>
        <taxon>metagenomes</taxon>
        <taxon>ecological metagenomes</taxon>
    </lineage>
</organism>
<name>A0A3B0RFV5_9ZZZZ</name>
<feature type="non-terminal residue" evidence="1">
    <location>
        <position position="1"/>
    </location>
</feature>
<dbReference type="EMBL" id="UOEI01000045">
    <property type="protein sequence ID" value="VAV90627.1"/>
    <property type="molecule type" value="Genomic_DNA"/>
</dbReference>
<accession>A0A3B0RFV5</accession>
<protein>
    <submittedName>
        <fullName evidence="1">Uncharacterized protein</fullName>
    </submittedName>
</protein>
<gene>
    <name evidence="1" type="ORF">MNBD_ACTINO01-1724</name>
</gene>
<sequence>RWDKGCQLMSQVEVEVVSNDKTDLPTVLWVRK</sequence>
<evidence type="ECO:0000313" key="1">
    <source>
        <dbReference type="EMBL" id="VAV90627.1"/>
    </source>
</evidence>
<reference evidence="1" key="1">
    <citation type="submission" date="2018-06" db="EMBL/GenBank/DDBJ databases">
        <authorList>
            <person name="Zhirakovskaya E."/>
        </authorList>
    </citation>
    <scope>NUCLEOTIDE SEQUENCE</scope>
</reference>
<dbReference type="AlphaFoldDB" id="A0A3B0RFV5"/>
<proteinExistence type="predicted"/>